<organism evidence="2 3">
    <name type="scientific">Aspergillus carbonarius (strain ITEM 5010)</name>
    <dbReference type="NCBI Taxonomy" id="602072"/>
    <lineage>
        <taxon>Eukaryota</taxon>
        <taxon>Fungi</taxon>
        <taxon>Dikarya</taxon>
        <taxon>Ascomycota</taxon>
        <taxon>Pezizomycotina</taxon>
        <taxon>Eurotiomycetes</taxon>
        <taxon>Eurotiomycetidae</taxon>
        <taxon>Eurotiales</taxon>
        <taxon>Aspergillaceae</taxon>
        <taxon>Aspergillus</taxon>
        <taxon>Aspergillus subgen. Circumdati</taxon>
    </lineage>
</organism>
<dbReference type="EMBL" id="KV907501">
    <property type="protein sequence ID" value="OOF94761.1"/>
    <property type="molecule type" value="Genomic_DNA"/>
</dbReference>
<evidence type="ECO:0000256" key="1">
    <source>
        <dbReference type="SAM" id="MobiDB-lite"/>
    </source>
</evidence>
<protein>
    <submittedName>
        <fullName evidence="2">Uncharacterized protein</fullName>
    </submittedName>
</protein>
<evidence type="ECO:0000313" key="2">
    <source>
        <dbReference type="EMBL" id="OOF94761.1"/>
    </source>
</evidence>
<reference evidence="3" key="1">
    <citation type="journal article" date="2017" name="Genome Biol.">
        <title>Comparative genomics reveals high biological diversity and specific adaptations in the industrially and medically important fungal genus Aspergillus.</title>
        <authorList>
            <person name="de Vries R.P."/>
            <person name="Riley R."/>
            <person name="Wiebenga A."/>
            <person name="Aguilar-Osorio G."/>
            <person name="Amillis S."/>
            <person name="Uchima C.A."/>
            <person name="Anderluh G."/>
            <person name="Asadollahi M."/>
            <person name="Askin M."/>
            <person name="Barry K."/>
            <person name="Battaglia E."/>
            <person name="Bayram O."/>
            <person name="Benocci T."/>
            <person name="Braus-Stromeyer S.A."/>
            <person name="Caldana C."/>
            <person name="Canovas D."/>
            <person name="Cerqueira G.C."/>
            <person name="Chen F."/>
            <person name="Chen W."/>
            <person name="Choi C."/>
            <person name="Clum A."/>
            <person name="Dos Santos R.A."/>
            <person name="Damasio A.R."/>
            <person name="Diallinas G."/>
            <person name="Emri T."/>
            <person name="Fekete E."/>
            <person name="Flipphi M."/>
            <person name="Freyberg S."/>
            <person name="Gallo A."/>
            <person name="Gournas C."/>
            <person name="Habgood R."/>
            <person name="Hainaut M."/>
            <person name="Harispe M.L."/>
            <person name="Henrissat B."/>
            <person name="Hilden K.S."/>
            <person name="Hope R."/>
            <person name="Hossain A."/>
            <person name="Karabika E."/>
            <person name="Karaffa L."/>
            <person name="Karanyi Z."/>
            <person name="Krasevec N."/>
            <person name="Kuo A."/>
            <person name="Kusch H."/>
            <person name="LaButti K."/>
            <person name="Lagendijk E.L."/>
            <person name="Lapidus A."/>
            <person name="Levasseur A."/>
            <person name="Lindquist E."/>
            <person name="Lipzen A."/>
            <person name="Logrieco A.F."/>
            <person name="MacCabe A."/>
            <person name="Maekelae M.R."/>
            <person name="Malavazi I."/>
            <person name="Melin P."/>
            <person name="Meyer V."/>
            <person name="Mielnichuk N."/>
            <person name="Miskei M."/>
            <person name="Molnar A.P."/>
            <person name="Mule G."/>
            <person name="Ngan C.Y."/>
            <person name="Orejas M."/>
            <person name="Orosz E."/>
            <person name="Ouedraogo J.P."/>
            <person name="Overkamp K.M."/>
            <person name="Park H.-S."/>
            <person name="Perrone G."/>
            <person name="Piumi F."/>
            <person name="Punt P.J."/>
            <person name="Ram A.F."/>
            <person name="Ramon A."/>
            <person name="Rauscher S."/>
            <person name="Record E."/>
            <person name="Riano-Pachon D.M."/>
            <person name="Robert V."/>
            <person name="Roehrig J."/>
            <person name="Ruller R."/>
            <person name="Salamov A."/>
            <person name="Salih N.S."/>
            <person name="Samson R.A."/>
            <person name="Sandor E."/>
            <person name="Sanguinetti M."/>
            <person name="Schuetze T."/>
            <person name="Sepcic K."/>
            <person name="Shelest E."/>
            <person name="Sherlock G."/>
            <person name="Sophianopoulou V."/>
            <person name="Squina F.M."/>
            <person name="Sun H."/>
            <person name="Susca A."/>
            <person name="Todd R.B."/>
            <person name="Tsang A."/>
            <person name="Unkles S.E."/>
            <person name="van de Wiele N."/>
            <person name="van Rossen-Uffink D."/>
            <person name="Oliveira J.V."/>
            <person name="Vesth T.C."/>
            <person name="Visser J."/>
            <person name="Yu J.-H."/>
            <person name="Zhou M."/>
            <person name="Andersen M.R."/>
            <person name="Archer D.B."/>
            <person name="Baker S.E."/>
            <person name="Benoit I."/>
            <person name="Brakhage A.A."/>
            <person name="Braus G.H."/>
            <person name="Fischer R."/>
            <person name="Frisvad J.C."/>
            <person name="Goldman G.H."/>
            <person name="Houbraken J."/>
            <person name="Oakley B."/>
            <person name="Pocsi I."/>
            <person name="Scazzocchio C."/>
            <person name="Seiboth B."/>
            <person name="vanKuyk P.A."/>
            <person name="Wortman J."/>
            <person name="Dyer P.S."/>
            <person name="Grigoriev I.V."/>
        </authorList>
    </citation>
    <scope>NUCLEOTIDE SEQUENCE [LARGE SCALE GENOMIC DNA]</scope>
    <source>
        <strain evidence="3">ITEM 5010</strain>
    </source>
</reference>
<proteinExistence type="predicted"/>
<dbReference type="AlphaFoldDB" id="A0A1R3RJV4"/>
<dbReference type="VEuPathDB" id="FungiDB:ASPCADRAFT_208433"/>
<feature type="region of interest" description="Disordered" evidence="1">
    <location>
        <begin position="28"/>
        <end position="47"/>
    </location>
</feature>
<accession>A0A1R3RJV4</accession>
<evidence type="ECO:0000313" key="3">
    <source>
        <dbReference type="Proteomes" id="UP000188318"/>
    </source>
</evidence>
<gene>
    <name evidence="2" type="ORF">ASPCADRAFT_208433</name>
</gene>
<sequence>MTHFVEFRIVILVHWEYIQRQPEWNRGCSNHESSERQIGTAKQGDSETKLNEFVMRAGTGG</sequence>
<dbReference type="Proteomes" id="UP000188318">
    <property type="component" value="Unassembled WGS sequence"/>
</dbReference>
<keyword evidence="3" id="KW-1185">Reference proteome</keyword>
<name>A0A1R3RJV4_ASPC5</name>